<evidence type="ECO:0000256" key="2">
    <source>
        <dbReference type="SAM" id="MobiDB-lite"/>
    </source>
</evidence>
<feature type="compositionally biased region" description="Pro residues" evidence="2">
    <location>
        <begin position="742"/>
        <end position="751"/>
    </location>
</feature>
<feature type="region of interest" description="Disordered" evidence="2">
    <location>
        <begin position="121"/>
        <end position="160"/>
    </location>
</feature>
<dbReference type="AlphaFoldDB" id="A0A670JNH5"/>
<evidence type="ECO:0000313" key="3">
    <source>
        <dbReference type="Ensembl" id="ENSPMRP00000026608.1"/>
    </source>
</evidence>
<feature type="region of interest" description="Disordered" evidence="2">
    <location>
        <begin position="961"/>
        <end position="984"/>
    </location>
</feature>
<dbReference type="InterPro" id="IPR051576">
    <property type="entry name" value="PX-Rho_GAP"/>
</dbReference>
<feature type="region of interest" description="Disordered" evidence="2">
    <location>
        <begin position="325"/>
        <end position="361"/>
    </location>
</feature>
<feature type="region of interest" description="Disordered" evidence="2">
    <location>
        <begin position="441"/>
        <end position="516"/>
    </location>
</feature>
<feature type="compositionally biased region" description="Polar residues" evidence="2">
    <location>
        <begin position="201"/>
        <end position="212"/>
    </location>
</feature>
<dbReference type="GeneTree" id="ENSGT00940000161411"/>
<keyword evidence="1" id="KW-0343">GTPase activation</keyword>
<feature type="compositionally biased region" description="Polar residues" evidence="2">
    <location>
        <begin position="688"/>
        <end position="698"/>
    </location>
</feature>
<feature type="region of interest" description="Disordered" evidence="2">
    <location>
        <begin position="688"/>
        <end position="762"/>
    </location>
</feature>
<proteinExistence type="predicted"/>
<dbReference type="OMA" id="PKPCLEN"/>
<dbReference type="GO" id="GO:0007264">
    <property type="term" value="P:small GTPase-mediated signal transduction"/>
    <property type="evidence" value="ECO:0007669"/>
    <property type="project" value="TreeGrafter"/>
</dbReference>
<dbReference type="PANTHER" id="PTHR15729">
    <property type="entry name" value="CDC42 GTPASE-ACTIVATING PROTEIN"/>
    <property type="match status" value="1"/>
</dbReference>
<dbReference type="Ensembl" id="ENSPMRT00000028223.1">
    <property type="protein sequence ID" value="ENSPMRP00000026608.1"/>
    <property type="gene ID" value="ENSPMRG00000017179.1"/>
</dbReference>
<feature type="compositionally biased region" description="Polar residues" evidence="2">
    <location>
        <begin position="584"/>
        <end position="601"/>
    </location>
</feature>
<dbReference type="Proteomes" id="UP000472272">
    <property type="component" value="Chromosome 16"/>
</dbReference>
<evidence type="ECO:0000256" key="1">
    <source>
        <dbReference type="ARBA" id="ARBA00022468"/>
    </source>
</evidence>
<reference evidence="3" key="2">
    <citation type="submission" date="2025-08" db="UniProtKB">
        <authorList>
            <consortium name="Ensembl"/>
        </authorList>
    </citation>
    <scope>IDENTIFICATION</scope>
</reference>
<feature type="compositionally biased region" description="Basic and acidic residues" evidence="2">
    <location>
        <begin position="477"/>
        <end position="489"/>
    </location>
</feature>
<evidence type="ECO:0000313" key="4">
    <source>
        <dbReference type="Proteomes" id="UP000472272"/>
    </source>
</evidence>
<reference evidence="3 4" key="1">
    <citation type="journal article" date="2019" name="Proc. Natl. Acad. Sci. U.S.A.">
        <title>Regulatory changes in pterin and carotenoid genes underlie balanced color polymorphisms in the wall lizard.</title>
        <authorList>
            <person name="Andrade P."/>
            <person name="Pinho C."/>
            <person name="Perez I de Lanuza G."/>
            <person name="Afonso S."/>
            <person name="Brejcha J."/>
            <person name="Rubin C.J."/>
            <person name="Wallerman O."/>
            <person name="Pereira P."/>
            <person name="Sabatino S.J."/>
            <person name="Bellati A."/>
            <person name="Pellitteri-Rosa D."/>
            <person name="Bosakova Z."/>
            <person name="Bunikis I."/>
            <person name="Carretero M.A."/>
            <person name="Feiner N."/>
            <person name="Marsik P."/>
            <person name="Pauperio F."/>
            <person name="Salvi D."/>
            <person name="Soler L."/>
            <person name="While G.M."/>
            <person name="Uller T."/>
            <person name="Font E."/>
            <person name="Andersson L."/>
            <person name="Carneiro M."/>
        </authorList>
    </citation>
    <scope>NUCLEOTIDE SEQUENCE</scope>
</reference>
<feature type="region of interest" description="Disordered" evidence="2">
    <location>
        <begin position="581"/>
        <end position="603"/>
    </location>
</feature>
<organism evidence="3 4">
    <name type="scientific">Podarcis muralis</name>
    <name type="common">Wall lizard</name>
    <name type="synonym">Lacerta muralis</name>
    <dbReference type="NCBI Taxonomy" id="64176"/>
    <lineage>
        <taxon>Eukaryota</taxon>
        <taxon>Metazoa</taxon>
        <taxon>Chordata</taxon>
        <taxon>Craniata</taxon>
        <taxon>Vertebrata</taxon>
        <taxon>Euteleostomi</taxon>
        <taxon>Lepidosauria</taxon>
        <taxon>Squamata</taxon>
        <taxon>Bifurcata</taxon>
        <taxon>Unidentata</taxon>
        <taxon>Episquamata</taxon>
        <taxon>Laterata</taxon>
        <taxon>Lacertibaenia</taxon>
        <taxon>Lacertidae</taxon>
        <taxon>Podarcis</taxon>
    </lineage>
</organism>
<feature type="compositionally biased region" description="Polar residues" evidence="2">
    <location>
        <begin position="500"/>
        <end position="512"/>
    </location>
</feature>
<reference evidence="3" key="3">
    <citation type="submission" date="2025-09" db="UniProtKB">
        <authorList>
            <consortium name="Ensembl"/>
        </authorList>
    </citation>
    <scope>IDENTIFICATION</scope>
</reference>
<feature type="compositionally biased region" description="Basic and acidic residues" evidence="2">
    <location>
        <begin position="128"/>
        <end position="138"/>
    </location>
</feature>
<gene>
    <name evidence="3" type="primary">ARHGAP30</name>
</gene>
<keyword evidence="4" id="KW-1185">Reference proteome</keyword>
<protein>
    <submittedName>
        <fullName evidence="3">Rho GTPase activating protein 30</fullName>
    </submittedName>
</protein>
<feature type="compositionally biased region" description="Low complexity" evidence="2">
    <location>
        <begin position="715"/>
        <end position="727"/>
    </location>
</feature>
<name>A0A670JNH5_PODMU</name>
<feature type="compositionally biased region" description="Basic and acidic residues" evidence="2">
    <location>
        <begin position="451"/>
        <end position="461"/>
    </location>
</feature>
<dbReference type="GO" id="GO:0005096">
    <property type="term" value="F:GTPase activator activity"/>
    <property type="evidence" value="ECO:0007669"/>
    <property type="project" value="UniProtKB-KW"/>
</dbReference>
<sequence>LRSKDIESCGFNGTAAFMEVRVQSIVVEFILTHVDQIFNNVPLSGSRESLRKSLLLASSPVTIGDDKYSFSCNIPAALNQGDGPPQMRPYHTIIELTDNKRKGSLKAKKWKSIFNLGRSSHDAKRKLNKSEDKDDKMGKMRLRPAKSMDSLSSMPCASDGSFDGPASLDNSFLLSESDEYTERPKAEEAQGESEGEATAKSEPTTPKASRSSLVGVAPQGRSPKTGRNRAEKCAGVHISGPFSVTVPFHITSNLSLSRLTRGLECPALSHCALEKDPSETSEAGVYASPLLESGKRGLSDSEENQMSLEVQDSFSFLDSQDAWLGESMDGDQPRKSTSIVPDFAGSGVDSSPLTEDDMSSGFMNEMIGGGMQLEMFSAVSPLDYLSIEECMNEHSEEEDDQYYLAVGCSDGDEVSKEVDSEEVYLSAFDDLSPLAGKLQHFQQPDEDQALDDTRLPRRTLDDQPFSLAGQPSPEDPDSSHLFKLDKEPLLDDPPVHNFRLDNSQLDPDSGNPSEEELQAFLDSGSDFSQLETLMKAEAETTQVDPDLAALQMEGINARGEDDLLLGTGCLMHAKCPDGIPENPVQRSSFQENQNHAAQPSLENERERHNALGIEQVARSPCIPSIEADGSTLEVDGLCDWHPDYEFPFQEAEQLQRGETALHPQAAEVLSPLDGSTLHRAPLSSLLDNCSENASSETSPMLAPSLEPDAPPERAPPGGSSPDNSNGSEASSLGAPSLQGCPESPPQTPPHSMPVKSSDALKHDLSDGSVSMRLTSHAIRVQQAKSFPVVPPKPQFAKIPPALMPISPTKEASLMWCSPPVPEKNCRNGIKEGPSEGSLRRWASWRNGNSMSFDEAVALAKERHVGQAPMRRMQTYCFGDVEGLYGPPRTEKPPPNPKPALKPLGQWPLRPLSCAGTAADAFVPGKPLLAPALPDIIPEGQLSPSLEALSLPQDLPPRRKLSLTKAGRRASNSEEVLLAAQQERR</sequence>
<dbReference type="GO" id="GO:0035024">
    <property type="term" value="P:negative regulation of Rho protein signal transduction"/>
    <property type="evidence" value="ECO:0007669"/>
    <property type="project" value="Ensembl"/>
</dbReference>
<accession>A0A670JNH5</accession>
<feature type="region of interest" description="Disordered" evidence="2">
    <location>
        <begin position="179"/>
        <end position="231"/>
    </location>
</feature>
<dbReference type="PANTHER" id="PTHR15729:SF12">
    <property type="entry name" value="RHO GTPASE-ACTIVATING PROTEIN 30"/>
    <property type="match status" value="1"/>
</dbReference>